<evidence type="ECO:0000259" key="1">
    <source>
        <dbReference type="Pfam" id="PF09989"/>
    </source>
</evidence>
<proteinExistence type="predicted"/>
<evidence type="ECO:0000313" key="3">
    <source>
        <dbReference type="Proteomes" id="UP000184536"/>
    </source>
</evidence>
<dbReference type="GO" id="GO:0016301">
    <property type="term" value="F:kinase activity"/>
    <property type="evidence" value="ECO:0007669"/>
    <property type="project" value="UniProtKB-KW"/>
</dbReference>
<dbReference type="EMBL" id="FQZV01000005">
    <property type="protein sequence ID" value="SHI67527.1"/>
    <property type="molecule type" value="Genomic_DNA"/>
</dbReference>
<dbReference type="OrthoDB" id="9780120at2"/>
<dbReference type="Pfam" id="PF09989">
    <property type="entry name" value="DUF2229"/>
    <property type="match status" value="1"/>
</dbReference>
<keyword evidence="2" id="KW-0808">Transferase</keyword>
<sequence>MAVKIGIPRALLYYQYFPLWVTYFEALDAEVIISSETNKKILNEGISAAINEACLPIKLFHGHVMDLKDRVDVLFIPRITSVYQKEYICPKFCGLPEMIRHSIGGLPPVIDAEINFFESRRHIKDTIYEMGNYFTRDRKRMIRAFQQAKERYQNYCRQLQKGKIPSLELPFHMYREPINQKQLPKRILIMGHPYNLYDPYLNMDMFSILTARGIQILTPEMVKRNEINRFMKSYKTKFYWTFANKMIGTMLYHIERGEIDGVIYISTFGCGVDSVVADIVEKTMREETSIPFLLITLDEHRGEAGVYTRVEAFIDMLEWGRKDENHISTHGQSVHSSQGCF</sequence>
<dbReference type="InterPro" id="IPR018709">
    <property type="entry name" value="CoA_activase_DUF2229"/>
</dbReference>
<name>A0A1M6D2P4_9FIRM</name>
<organism evidence="2 3">
    <name type="scientific">Geosporobacter subterraneus DSM 17957</name>
    <dbReference type="NCBI Taxonomy" id="1121919"/>
    <lineage>
        <taxon>Bacteria</taxon>
        <taxon>Bacillati</taxon>
        <taxon>Bacillota</taxon>
        <taxon>Clostridia</taxon>
        <taxon>Peptostreptococcales</taxon>
        <taxon>Thermotaleaceae</taxon>
        <taxon>Geosporobacter</taxon>
    </lineage>
</organism>
<dbReference type="PANTHER" id="PTHR32329:SF2">
    <property type="entry name" value="BIFUNCTIONAL PROTEIN [INCLUDES 2-HYDROXYACYL-COA DEHYDRATASE (N-TER) AND ITS ACTIVATOR DOMAIN (C_TERM)"/>
    <property type="match status" value="1"/>
</dbReference>
<feature type="domain" description="DUF2229" evidence="1">
    <location>
        <begin position="4"/>
        <end position="222"/>
    </location>
</feature>
<evidence type="ECO:0000313" key="2">
    <source>
        <dbReference type="EMBL" id="SHI67527.1"/>
    </source>
</evidence>
<protein>
    <submittedName>
        <fullName evidence="2">Predicted nucleotide-binding protein, sugar kinase/HSP70/actin superfamily</fullName>
    </submittedName>
</protein>
<accession>A0A1M6D2P4</accession>
<gene>
    <name evidence="2" type="ORF">SAMN02745975_00359</name>
</gene>
<keyword evidence="2" id="KW-0418">Kinase</keyword>
<reference evidence="3" key="1">
    <citation type="submission" date="2016-11" db="EMBL/GenBank/DDBJ databases">
        <authorList>
            <person name="Varghese N."/>
            <person name="Submissions S."/>
        </authorList>
    </citation>
    <scope>NUCLEOTIDE SEQUENCE [LARGE SCALE GENOMIC DNA]</scope>
    <source>
        <strain evidence="3">DSM 17957</strain>
    </source>
</reference>
<keyword evidence="3" id="KW-1185">Reference proteome</keyword>
<dbReference type="AlphaFoldDB" id="A0A1M6D2P4"/>
<dbReference type="RefSeq" id="WP_110939657.1">
    <property type="nucleotide sequence ID" value="NZ_FQZV01000005.1"/>
</dbReference>
<dbReference type="PANTHER" id="PTHR32329">
    <property type="entry name" value="BIFUNCTIONAL PROTEIN [INCLUDES 2-HYDROXYACYL-COA DEHYDRATASE (N-TER) AND ITS ACTIVATOR DOMAIN (C_TERM)-RELATED"/>
    <property type="match status" value="1"/>
</dbReference>
<dbReference type="STRING" id="1121919.SAMN02745975_00359"/>
<dbReference type="Gene3D" id="3.40.50.11900">
    <property type="match status" value="1"/>
</dbReference>
<dbReference type="Proteomes" id="UP000184536">
    <property type="component" value="Unassembled WGS sequence"/>
</dbReference>
<dbReference type="InterPro" id="IPR051805">
    <property type="entry name" value="Dehydratase_Activator_Redct"/>
</dbReference>